<dbReference type="InterPro" id="IPR016945">
    <property type="entry name" value="UCP030092"/>
</dbReference>
<keyword evidence="3" id="KW-1185">Reference proteome</keyword>
<comment type="caution">
    <text evidence="2">The sequence shown here is derived from an EMBL/GenBank/DDBJ whole genome shotgun (WGS) entry which is preliminary data.</text>
</comment>
<feature type="transmembrane region" description="Helical" evidence="1">
    <location>
        <begin position="37"/>
        <end position="56"/>
    </location>
</feature>
<dbReference type="AlphaFoldDB" id="A0A941APT9"/>
<dbReference type="Proteomes" id="UP000678228">
    <property type="component" value="Unassembled WGS sequence"/>
</dbReference>
<protein>
    <submittedName>
        <fullName evidence="2">DUF3397 domain-containing protein</fullName>
    </submittedName>
</protein>
<evidence type="ECO:0000256" key="1">
    <source>
        <dbReference type="SAM" id="Phobius"/>
    </source>
</evidence>
<gene>
    <name evidence="2" type="ORF">J7W16_13425</name>
</gene>
<evidence type="ECO:0000313" key="2">
    <source>
        <dbReference type="EMBL" id="MBP3952136.1"/>
    </source>
</evidence>
<organism evidence="2 3">
    <name type="scientific">Halalkalibacter suaedae</name>
    <dbReference type="NCBI Taxonomy" id="2822140"/>
    <lineage>
        <taxon>Bacteria</taxon>
        <taxon>Bacillati</taxon>
        <taxon>Bacillota</taxon>
        <taxon>Bacilli</taxon>
        <taxon>Bacillales</taxon>
        <taxon>Bacillaceae</taxon>
        <taxon>Halalkalibacter</taxon>
    </lineage>
</organism>
<keyword evidence="1" id="KW-0812">Transmembrane</keyword>
<dbReference type="InterPro" id="IPR024515">
    <property type="entry name" value="DUF3397"/>
</dbReference>
<feature type="transmembrane region" description="Helical" evidence="1">
    <location>
        <begin position="98"/>
        <end position="120"/>
    </location>
</feature>
<dbReference type="PIRSF" id="PIRSF030092">
    <property type="entry name" value="UCP030092"/>
    <property type="match status" value="1"/>
</dbReference>
<dbReference type="RefSeq" id="WP_210597830.1">
    <property type="nucleotide sequence ID" value="NZ_JAGKSQ010000005.1"/>
</dbReference>
<keyword evidence="1" id="KW-0472">Membrane</keyword>
<feature type="transmembrane region" description="Helical" evidence="1">
    <location>
        <begin position="62"/>
        <end position="86"/>
    </location>
</feature>
<name>A0A941APT9_9BACI</name>
<feature type="transmembrane region" description="Helical" evidence="1">
    <location>
        <begin position="6"/>
        <end position="25"/>
    </location>
</feature>
<proteinExistence type="predicted"/>
<evidence type="ECO:0000313" key="3">
    <source>
        <dbReference type="Proteomes" id="UP000678228"/>
    </source>
</evidence>
<dbReference type="EMBL" id="JAGKSQ010000005">
    <property type="protein sequence ID" value="MBP3952136.1"/>
    <property type="molecule type" value="Genomic_DNA"/>
</dbReference>
<sequence>MSIFTWFIATVVTFPLFGWYLLYIVKVKRTKNKRKSVRFASDWSTILFMASVYFIINELWQQSLLLVVIAISLLISMIFTWLHWYVSGDIHTGKLVKGIWRFNFIIFFCLHLILVGYGLVSRLFEYLAI</sequence>
<dbReference type="Pfam" id="PF11877">
    <property type="entry name" value="DUF3397"/>
    <property type="match status" value="1"/>
</dbReference>
<keyword evidence="1" id="KW-1133">Transmembrane helix</keyword>
<accession>A0A941APT9</accession>
<reference evidence="2" key="1">
    <citation type="submission" date="2021-03" db="EMBL/GenBank/DDBJ databases">
        <title>Bacillus suaedae sp. nov., isolated from Suaeda aralocaspica.</title>
        <authorList>
            <person name="Lei R.F.R."/>
        </authorList>
    </citation>
    <scope>NUCLEOTIDE SEQUENCE</scope>
    <source>
        <strain evidence="2">YZJH907-2</strain>
    </source>
</reference>